<dbReference type="Gramene" id="TraesARI7A03G03829830.1">
    <property type="protein sequence ID" value="TraesARI7A03G03829830.1.CDS1"/>
    <property type="gene ID" value="TraesARI7A03G03829830"/>
</dbReference>
<proteinExistence type="predicted"/>
<dbReference type="Gramene" id="TraesSYM7A03G03809940.1">
    <property type="protein sequence ID" value="TraesSYM7A03G03809940.1.CDS1"/>
    <property type="gene ID" value="TraesSYM7A03G03809940"/>
</dbReference>
<dbReference type="Gramene" id="TraesNOR7A03G03901650.1">
    <property type="protein sequence ID" value="TraesNOR7A03G03901650.1.CDS1"/>
    <property type="gene ID" value="TraesNOR7A03G03901650"/>
</dbReference>
<dbReference type="Gramene" id="TraesJUL7A03G03893850.1">
    <property type="protein sequence ID" value="TraesJUL7A03G03893850.1.CDS1"/>
    <property type="gene ID" value="TraesJUL7A03G03893850"/>
</dbReference>
<evidence type="ECO:0000256" key="1">
    <source>
        <dbReference type="SAM" id="MobiDB-lite"/>
    </source>
</evidence>
<feature type="region of interest" description="Disordered" evidence="1">
    <location>
        <begin position="16"/>
        <end position="60"/>
    </location>
</feature>
<dbReference type="AlphaFoldDB" id="A0A3B6RBH9"/>
<evidence type="ECO:0000313" key="2">
    <source>
        <dbReference type="EnsemblPlants" id="TraesCS7A02G165100.1.cds1"/>
    </source>
</evidence>
<dbReference type="Gramene" id="TraesSTA7A03G03853760.1">
    <property type="protein sequence ID" value="TraesSTA7A03G03853760.1.CDS1"/>
    <property type="gene ID" value="TraesSTA7A03G03853760"/>
</dbReference>
<dbReference type="Gramene" id="TraesCAD_scaffold_178169_01G000100.1">
    <property type="protein sequence ID" value="TraesCAD_scaffold_178169_01G000100.1"/>
    <property type="gene ID" value="TraesCAD_scaffold_178169_01G000100"/>
</dbReference>
<dbReference type="Proteomes" id="UP000019116">
    <property type="component" value="Chromosome 7A"/>
</dbReference>
<dbReference type="Gramene" id="TraesMAC7A03G03859900.1">
    <property type="protein sequence ID" value="TraesMAC7A03G03859900.1.CDS1"/>
    <property type="gene ID" value="TraesMAC7A03G03859900"/>
</dbReference>
<dbReference type="EnsemblPlants" id="TraesCS7A02G165100.1">
    <property type="protein sequence ID" value="TraesCS7A02G165100.1.cds1"/>
    <property type="gene ID" value="TraesCS7A02G165100"/>
</dbReference>
<dbReference type="Gramene" id="TraesCS7A02G165100.1">
    <property type="protein sequence ID" value="TraesCS7A02G165100.1.cds1"/>
    <property type="gene ID" value="TraesCS7A02G165100"/>
</dbReference>
<reference evidence="2" key="1">
    <citation type="submission" date="2018-08" db="EMBL/GenBank/DDBJ databases">
        <authorList>
            <person name="Rossello M."/>
        </authorList>
    </citation>
    <scope>NUCLEOTIDE SEQUENCE [LARGE SCALE GENOMIC DNA]</scope>
    <source>
        <strain evidence="2">cv. Chinese Spring</strain>
    </source>
</reference>
<evidence type="ECO:0000313" key="3">
    <source>
        <dbReference type="Proteomes" id="UP000019116"/>
    </source>
</evidence>
<protein>
    <submittedName>
        <fullName evidence="2">Uncharacterized protein</fullName>
    </submittedName>
</protein>
<feature type="compositionally biased region" description="Polar residues" evidence="1">
    <location>
        <begin position="37"/>
        <end position="46"/>
    </location>
</feature>
<keyword evidence="3" id="KW-1185">Reference proteome</keyword>
<organism evidence="2">
    <name type="scientific">Triticum aestivum</name>
    <name type="common">Wheat</name>
    <dbReference type="NCBI Taxonomy" id="4565"/>
    <lineage>
        <taxon>Eukaryota</taxon>
        <taxon>Viridiplantae</taxon>
        <taxon>Streptophyta</taxon>
        <taxon>Embryophyta</taxon>
        <taxon>Tracheophyta</taxon>
        <taxon>Spermatophyta</taxon>
        <taxon>Magnoliopsida</taxon>
        <taxon>Liliopsida</taxon>
        <taxon>Poales</taxon>
        <taxon>Poaceae</taxon>
        <taxon>BOP clade</taxon>
        <taxon>Pooideae</taxon>
        <taxon>Triticodae</taxon>
        <taxon>Triticeae</taxon>
        <taxon>Triticinae</taxon>
        <taxon>Triticum</taxon>
    </lineage>
</organism>
<reference evidence="2" key="2">
    <citation type="submission" date="2018-10" db="UniProtKB">
        <authorList>
            <consortium name="EnsemblPlants"/>
        </authorList>
    </citation>
    <scope>IDENTIFICATION</scope>
</reference>
<accession>A0A3B6RBH9</accession>
<name>A0A3B6RBH9_WHEAT</name>
<sequence length="60" mass="7161">MGIRCLHLYHQRRRLAKNGRRYDSRKSRFERRKHPRSNQTDISTSELAKAEDPPSNLGIR</sequence>
<dbReference type="Gramene" id="TraesROB_scaffold_271601_01G000100.1">
    <property type="protein sequence ID" value="TraesROB_scaffold_271601_01G000100.1"/>
    <property type="gene ID" value="TraesROB_scaffold_271601_01G000100"/>
</dbReference>
<dbReference type="Gramene" id="TraesWEE_scaffold_792243_01G000100.1">
    <property type="protein sequence ID" value="TraesWEE_scaffold_792243_01G000100.1"/>
    <property type="gene ID" value="TraesWEE_scaffold_792243_01G000100"/>
</dbReference>
<dbReference type="Gramene" id="TraesLAC7A03G03811450.1">
    <property type="protein sequence ID" value="TraesLAC7A03G03811450.1.CDS1"/>
    <property type="gene ID" value="TraesLAC7A03G03811450"/>
</dbReference>
<dbReference type="OMA" id="HPRSNQT"/>